<keyword evidence="1" id="KW-0653">Protein transport</keyword>
<dbReference type="PANTHER" id="PTHR11654">
    <property type="entry name" value="OLIGOPEPTIDE TRANSPORTER-RELATED"/>
    <property type="match status" value="1"/>
</dbReference>
<protein>
    <recommendedName>
        <fullName evidence="4">Major facilitator superfamily (MFS) profile domain-containing protein</fullName>
    </recommendedName>
</protein>
<dbReference type="EnsemblMetazoa" id="Aqu2.1.19541_001">
    <property type="protein sequence ID" value="Aqu2.1.19541_001"/>
    <property type="gene ID" value="Aqu2.1.19541"/>
</dbReference>
<evidence type="ECO:0008006" key="4">
    <source>
        <dbReference type="Google" id="ProtNLM"/>
    </source>
</evidence>
<feature type="transmembrane region" description="Helical" evidence="2">
    <location>
        <begin position="163"/>
        <end position="184"/>
    </location>
</feature>
<feature type="transmembrane region" description="Helical" evidence="2">
    <location>
        <begin position="237"/>
        <end position="257"/>
    </location>
</feature>
<dbReference type="GO" id="GO:0015833">
    <property type="term" value="P:peptide transport"/>
    <property type="evidence" value="ECO:0007669"/>
    <property type="project" value="UniProtKB-KW"/>
</dbReference>
<evidence type="ECO:0000313" key="3">
    <source>
        <dbReference type="EnsemblMetazoa" id="Aqu2.1.19541_001"/>
    </source>
</evidence>
<feature type="transmembrane region" description="Helical" evidence="2">
    <location>
        <begin position="263"/>
        <end position="283"/>
    </location>
</feature>
<keyword evidence="2" id="KW-1133">Transmembrane helix</keyword>
<accession>A0A1X7TWD6</accession>
<sequence length="395" mass="45784">MENTWTVPSFLISNIGIITFVANIIQYNTDQLIGASTNELSTIIYWSIAAYPTAWILKNLIDLLDIYTRSTKLIAIIITSGVALSIILVSHSLFKHKLENISLIKNPIKLIVRVLCYARKHKYPENRSALTYWEEEAPSRLDLGKDKYGGPFTEEEVEDVKTFFRMLPIFIAILGSMSIIYLHVNTLEGNSIDIKPSEYSKTFIDRHGTYHTTLLLLFFIYQFIIRGCFHKYIPSMFTRMGAGLVFSLFACIIIILIEMFPSYYTTLIIIKQVLTGTSCFLILPTSFEFTVAQSPEYMRGMMVGVCSTFMGIGILTAFMLSHFVKAWYYYIIVCFLQLLILIVFVILARRYKYRVRENEVNIVQIVDDHYQRYMEQEDEYERHRATSDYYVSLSD</sequence>
<keyword evidence="2" id="KW-0812">Transmembrane</keyword>
<keyword evidence="1" id="KW-0571">Peptide transport</keyword>
<feature type="transmembrane region" description="Helical" evidence="2">
    <location>
        <begin position="40"/>
        <end position="61"/>
    </location>
</feature>
<dbReference type="InParanoid" id="A0A1X7TWD6"/>
<dbReference type="AlphaFoldDB" id="A0A1X7TWD6"/>
<dbReference type="SUPFAM" id="SSF103473">
    <property type="entry name" value="MFS general substrate transporter"/>
    <property type="match status" value="1"/>
</dbReference>
<dbReference type="OrthoDB" id="8904098at2759"/>
<dbReference type="InterPro" id="IPR036259">
    <property type="entry name" value="MFS_trans_sf"/>
</dbReference>
<evidence type="ECO:0000256" key="2">
    <source>
        <dbReference type="SAM" id="Phobius"/>
    </source>
</evidence>
<evidence type="ECO:0000256" key="1">
    <source>
        <dbReference type="ARBA" id="ARBA00022856"/>
    </source>
</evidence>
<dbReference type="Gene3D" id="1.20.1250.20">
    <property type="entry name" value="MFS general substrate transporter like domains"/>
    <property type="match status" value="1"/>
</dbReference>
<proteinExistence type="predicted"/>
<reference evidence="3" key="1">
    <citation type="submission" date="2017-05" db="UniProtKB">
        <authorList>
            <consortium name="EnsemblMetazoa"/>
        </authorList>
    </citation>
    <scope>IDENTIFICATION</scope>
</reference>
<feature type="transmembrane region" description="Helical" evidence="2">
    <location>
        <begin position="303"/>
        <end position="321"/>
    </location>
</feature>
<organism evidence="3">
    <name type="scientific">Amphimedon queenslandica</name>
    <name type="common">Sponge</name>
    <dbReference type="NCBI Taxonomy" id="400682"/>
    <lineage>
        <taxon>Eukaryota</taxon>
        <taxon>Metazoa</taxon>
        <taxon>Porifera</taxon>
        <taxon>Demospongiae</taxon>
        <taxon>Heteroscleromorpha</taxon>
        <taxon>Haplosclerida</taxon>
        <taxon>Niphatidae</taxon>
        <taxon>Amphimedon</taxon>
    </lineage>
</organism>
<keyword evidence="2" id="KW-0472">Membrane</keyword>
<dbReference type="eggNOG" id="KOG1237">
    <property type="taxonomic scope" value="Eukaryota"/>
</dbReference>
<feature type="transmembrane region" description="Helical" evidence="2">
    <location>
        <begin position="208"/>
        <end position="225"/>
    </location>
</feature>
<name>A0A1X7TWD6_AMPQE</name>
<keyword evidence="1" id="KW-0813">Transport</keyword>
<feature type="transmembrane region" description="Helical" evidence="2">
    <location>
        <begin position="6"/>
        <end position="28"/>
    </location>
</feature>
<feature type="transmembrane region" description="Helical" evidence="2">
    <location>
        <begin position="327"/>
        <end position="348"/>
    </location>
</feature>
<feature type="transmembrane region" description="Helical" evidence="2">
    <location>
        <begin position="73"/>
        <end position="94"/>
    </location>
</feature>